<dbReference type="InterPro" id="IPR013341">
    <property type="entry name" value="Mandelate_racemase_N_dom"/>
</dbReference>
<proteinExistence type="inferred from homology"/>
<keyword evidence="2" id="KW-0479">Metal-binding</keyword>
<dbReference type="Pfam" id="PF13378">
    <property type="entry name" value="MR_MLE_C"/>
    <property type="match status" value="1"/>
</dbReference>
<name>A0ABN1BY86_9BURK</name>
<dbReference type="InterPro" id="IPR036849">
    <property type="entry name" value="Enolase-like_C_sf"/>
</dbReference>
<protein>
    <submittedName>
        <fullName evidence="5">Dipeptide epimerase</fullName>
    </submittedName>
</protein>
<dbReference type="Gene3D" id="3.20.20.120">
    <property type="entry name" value="Enolase-like C-terminal domain"/>
    <property type="match status" value="1"/>
</dbReference>
<gene>
    <name evidence="5" type="ORF">GCM10009097_26450</name>
</gene>
<comment type="similarity">
    <text evidence="1">Belongs to the mandelate racemase/muconate lactonizing enzyme family.</text>
</comment>
<dbReference type="InterPro" id="IPR029017">
    <property type="entry name" value="Enolase-like_N"/>
</dbReference>
<evidence type="ECO:0000313" key="6">
    <source>
        <dbReference type="Proteomes" id="UP001501706"/>
    </source>
</evidence>
<dbReference type="SUPFAM" id="SSF54826">
    <property type="entry name" value="Enolase N-terminal domain-like"/>
    <property type="match status" value="1"/>
</dbReference>
<evidence type="ECO:0000256" key="3">
    <source>
        <dbReference type="ARBA" id="ARBA00023235"/>
    </source>
</evidence>
<accession>A0ABN1BY86</accession>
<dbReference type="SFLD" id="SFLDF00009">
    <property type="entry name" value="o-succinylbenzoate_synthase"/>
    <property type="match status" value="1"/>
</dbReference>
<organism evidence="5 6">
    <name type="scientific">Pigmentiphaga daeguensis</name>
    <dbReference type="NCBI Taxonomy" id="414049"/>
    <lineage>
        <taxon>Bacteria</taxon>
        <taxon>Pseudomonadati</taxon>
        <taxon>Pseudomonadota</taxon>
        <taxon>Betaproteobacteria</taxon>
        <taxon>Burkholderiales</taxon>
        <taxon>Alcaligenaceae</taxon>
        <taxon>Pigmentiphaga</taxon>
    </lineage>
</organism>
<dbReference type="Proteomes" id="UP001501706">
    <property type="component" value="Unassembled WGS sequence"/>
</dbReference>
<evidence type="ECO:0000256" key="2">
    <source>
        <dbReference type="ARBA" id="ARBA00022723"/>
    </source>
</evidence>
<feature type="domain" description="Mandelate racemase/muconate lactonizing enzyme C-terminal" evidence="4">
    <location>
        <begin position="146"/>
        <end position="242"/>
    </location>
</feature>
<keyword evidence="3" id="KW-0413">Isomerase</keyword>
<dbReference type="InterPro" id="IPR029065">
    <property type="entry name" value="Enolase_C-like"/>
</dbReference>
<keyword evidence="6" id="KW-1185">Reference proteome</keyword>
<dbReference type="PROSITE" id="PS00908">
    <property type="entry name" value="MR_MLE_1"/>
    <property type="match status" value="1"/>
</dbReference>
<sequence>MPEKPLKITAFSLEHLSLPDEDPNWKFAGQAYPTNDAVVLTLTAEDGTRGWGYAAAFPHLAATALGVEGALQRICPALVGQDAMAIEANLVRVQAALVGNNPAKAAIDCALHDLKARLLGVPLYELLGGKTTDRIAICRMLGLKTPPEMAERAQRLVDQGYRHLKLKVGGSVREDIERLRAVRRQVGDAVRLVADPNQSYRAKDAVVFAQRAVEFDVDIIEQPVRADDLDGLQEVTRASSIAIEADESAYDASSTYRLAASRSINAVSLKVPKMGGLRAVQTAARICEVAHLGCRMGANVGSQLLAAHALHLAVALPNITYACELAEFQKLLNDPFEGLKVVDGHLHVPEGPGVGVVRRAS</sequence>
<dbReference type="PANTHER" id="PTHR48073:SF2">
    <property type="entry name" value="O-SUCCINYLBENZOATE SYNTHASE"/>
    <property type="match status" value="1"/>
</dbReference>
<dbReference type="InterPro" id="IPR018110">
    <property type="entry name" value="Mandel_Rmase/mucon_lact_enz_CS"/>
</dbReference>
<dbReference type="InterPro" id="IPR013342">
    <property type="entry name" value="Mandelate_racemase_C"/>
</dbReference>
<reference evidence="5 6" key="1">
    <citation type="journal article" date="2019" name="Int. J. Syst. Evol. Microbiol.">
        <title>The Global Catalogue of Microorganisms (GCM) 10K type strain sequencing project: providing services to taxonomists for standard genome sequencing and annotation.</title>
        <authorList>
            <consortium name="The Broad Institute Genomics Platform"/>
            <consortium name="The Broad Institute Genome Sequencing Center for Infectious Disease"/>
            <person name="Wu L."/>
            <person name="Ma J."/>
        </authorList>
    </citation>
    <scope>NUCLEOTIDE SEQUENCE [LARGE SCALE GENOMIC DNA]</scope>
    <source>
        <strain evidence="5 6">JCM 14330</strain>
    </source>
</reference>
<dbReference type="Gene3D" id="3.30.390.10">
    <property type="entry name" value="Enolase-like, N-terminal domain"/>
    <property type="match status" value="1"/>
</dbReference>
<dbReference type="SUPFAM" id="SSF51604">
    <property type="entry name" value="Enolase C-terminal domain-like"/>
    <property type="match status" value="1"/>
</dbReference>
<evidence type="ECO:0000313" key="5">
    <source>
        <dbReference type="EMBL" id="GAA0508051.1"/>
    </source>
</evidence>
<dbReference type="SMART" id="SM00922">
    <property type="entry name" value="MR_MLE"/>
    <property type="match status" value="1"/>
</dbReference>
<dbReference type="Pfam" id="PF02746">
    <property type="entry name" value="MR_MLE_N"/>
    <property type="match status" value="1"/>
</dbReference>
<evidence type="ECO:0000259" key="4">
    <source>
        <dbReference type="SMART" id="SM00922"/>
    </source>
</evidence>
<evidence type="ECO:0000256" key="1">
    <source>
        <dbReference type="ARBA" id="ARBA00008031"/>
    </source>
</evidence>
<dbReference type="SFLD" id="SFLDG00180">
    <property type="entry name" value="muconate_cycloisomerase"/>
    <property type="match status" value="1"/>
</dbReference>
<dbReference type="EMBL" id="BAAAEN010000009">
    <property type="protein sequence ID" value="GAA0508051.1"/>
    <property type="molecule type" value="Genomic_DNA"/>
</dbReference>
<dbReference type="SFLD" id="SFLDS00001">
    <property type="entry name" value="Enolase"/>
    <property type="match status" value="1"/>
</dbReference>
<dbReference type="PANTHER" id="PTHR48073">
    <property type="entry name" value="O-SUCCINYLBENZOATE SYNTHASE-RELATED"/>
    <property type="match status" value="1"/>
</dbReference>
<comment type="caution">
    <text evidence="5">The sequence shown here is derived from an EMBL/GenBank/DDBJ whole genome shotgun (WGS) entry which is preliminary data.</text>
</comment>